<dbReference type="Proteomes" id="UP000479000">
    <property type="component" value="Unassembled WGS sequence"/>
</dbReference>
<sequence>MEVKIEVISNLYSIVRGSFSSIVRMIQEDFGTTSSSAPTSIYRWSKKTNQSGKQH</sequence>
<dbReference type="AlphaFoldDB" id="A0A6H5HNI5"/>
<proteinExistence type="predicted"/>
<protein>
    <submittedName>
        <fullName evidence="1">Uncharacterized protein</fullName>
    </submittedName>
</protein>
<evidence type="ECO:0000313" key="1">
    <source>
        <dbReference type="EMBL" id="CAB0018316.1"/>
    </source>
</evidence>
<name>A0A6H5HNI5_9HEMI</name>
<gene>
    <name evidence="1" type="ORF">NTEN_LOCUS22225</name>
</gene>
<keyword evidence="2" id="KW-1185">Reference proteome</keyword>
<organism evidence="1 2">
    <name type="scientific">Nesidiocoris tenuis</name>
    <dbReference type="NCBI Taxonomy" id="355587"/>
    <lineage>
        <taxon>Eukaryota</taxon>
        <taxon>Metazoa</taxon>
        <taxon>Ecdysozoa</taxon>
        <taxon>Arthropoda</taxon>
        <taxon>Hexapoda</taxon>
        <taxon>Insecta</taxon>
        <taxon>Pterygota</taxon>
        <taxon>Neoptera</taxon>
        <taxon>Paraneoptera</taxon>
        <taxon>Hemiptera</taxon>
        <taxon>Heteroptera</taxon>
        <taxon>Panheteroptera</taxon>
        <taxon>Cimicomorpha</taxon>
        <taxon>Miridae</taxon>
        <taxon>Dicyphina</taxon>
        <taxon>Nesidiocoris</taxon>
    </lineage>
</organism>
<dbReference type="EMBL" id="CADCXU010032569">
    <property type="protein sequence ID" value="CAB0018316.1"/>
    <property type="molecule type" value="Genomic_DNA"/>
</dbReference>
<evidence type="ECO:0000313" key="2">
    <source>
        <dbReference type="Proteomes" id="UP000479000"/>
    </source>
</evidence>
<reference evidence="1 2" key="1">
    <citation type="submission" date="2020-02" db="EMBL/GenBank/DDBJ databases">
        <authorList>
            <person name="Ferguson B K."/>
        </authorList>
    </citation>
    <scope>NUCLEOTIDE SEQUENCE [LARGE SCALE GENOMIC DNA]</scope>
</reference>
<accession>A0A6H5HNI5</accession>